<dbReference type="PROSITE" id="PS00028">
    <property type="entry name" value="ZINC_FINGER_C2H2_1"/>
    <property type="match status" value="4"/>
</dbReference>
<feature type="compositionally biased region" description="Basic residues" evidence="10">
    <location>
        <begin position="1283"/>
        <end position="1292"/>
    </location>
</feature>
<feature type="region of interest" description="Disordered" evidence="10">
    <location>
        <begin position="542"/>
        <end position="589"/>
    </location>
</feature>
<keyword evidence="6" id="KW-0805">Transcription regulation</keyword>
<dbReference type="Pfam" id="PF01448">
    <property type="entry name" value="ELM2"/>
    <property type="match status" value="1"/>
</dbReference>
<feature type="compositionally biased region" description="Low complexity" evidence="10">
    <location>
        <begin position="854"/>
        <end position="867"/>
    </location>
</feature>
<dbReference type="InterPro" id="IPR036236">
    <property type="entry name" value="Znf_C2H2_sf"/>
</dbReference>
<dbReference type="InterPro" id="IPR000949">
    <property type="entry name" value="ELM2_dom"/>
</dbReference>
<feature type="compositionally biased region" description="Low complexity" evidence="10">
    <location>
        <begin position="954"/>
        <end position="975"/>
    </location>
</feature>
<feature type="compositionally biased region" description="Polar residues" evidence="10">
    <location>
        <begin position="2036"/>
        <end position="2061"/>
    </location>
</feature>
<feature type="region of interest" description="Disordered" evidence="10">
    <location>
        <begin position="1"/>
        <end position="21"/>
    </location>
</feature>
<evidence type="ECO:0000256" key="10">
    <source>
        <dbReference type="SAM" id="MobiDB-lite"/>
    </source>
</evidence>
<feature type="compositionally biased region" description="Polar residues" evidence="10">
    <location>
        <begin position="1301"/>
        <end position="1310"/>
    </location>
</feature>
<feature type="region of interest" description="Disordered" evidence="10">
    <location>
        <begin position="2201"/>
        <end position="2227"/>
    </location>
</feature>
<keyword evidence="3" id="KW-0677">Repeat</keyword>
<dbReference type="EMBL" id="SKCS01000153">
    <property type="protein sequence ID" value="TNN15196.1"/>
    <property type="molecule type" value="Genomic_DNA"/>
</dbReference>
<dbReference type="PANTHER" id="PTHR16089:SF40">
    <property type="entry name" value="SUPPRESSOR OF ACTIVATED EGL-4 PROTEIN 1"/>
    <property type="match status" value="1"/>
</dbReference>
<feature type="compositionally biased region" description="Polar residues" evidence="10">
    <location>
        <begin position="1244"/>
        <end position="1258"/>
    </location>
</feature>
<dbReference type="SUPFAM" id="SSF57667">
    <property type="entry name" value="beta-beta-alpha zinc fingers"/>
    <property type="match status" value="2"/>
</dbReference>
<feature type="region of interest" description="Disordered" evidence="10">
    <location>
        <begin position="1274"/>
        <end position="1310"/>
    </location>
</feature>
<evidence type="ECO:0000313" key="14">
    <source>
        <dbReference type="EMBL" id="TNN15196.1"/>
    </source>
</evidence>
<dbReference type="Proteomes" id="UP000311919">
    <property type="component" value="Unassembled WGS sequence"/>
</dbReference>
<dbReference type="Gene3D" id="3.30.160.60">
    <property type="entry name" value="Classic Zinc Finger"/>
    <property type="match status" value="2"/>
</dbReference>
<dbReference type="GO" id="GO:0000118">
    <property type="term" value="C:histone deacetylase complex"/>
    <property type="evidence" value="ECO:0007669"/>
    <property type="project" value="TreeGrafter"/>
</dbReference>
<evidence type="ECO:0000313" key="15">
    <source>
        <dbReference type="Proteomes" id="UP000311919"/>
    </source>
</evidence>
<evidence type="ECO:0000256" key="8">
    <source>
        <dbReference type="ARBA" id="ARBA00023242"/>
    </source>
</evidence>
<keyword evidence="15" id="KW-1185">Reference proteome</keyword>
<evidence type="ECO:0000256" key="6">
    <source>
        <dbReference type="ARBA" id="ARBA00023015"/>
    </source>
</evidence>
<dbReference type="InterPro" id="IPR051066">
    <property type="entry name" value="Trans_reg/Corepressor"/>
</dbReference>
<feature type="compositionally biased region" description="Polar residues" evidence="10">
    <location>
        <begin position="301"/>
        <end position="315"/>
    </location>
</feature>
<dbReference type="PROSITE" id="PS51156">
    <property type="entry name" value="ELM2"/>
    <property type="match status" value="1"/>
</dbReference>
<feature type="domain" description="C2H2-type" evidence="11">
    <location>
        <begin position="51"/>
        <end position="78"/>
    </location>
</feature>
<feature type="region of interest" description="Disordered" evidence="10">
    <location>
        <begin position="246"/>
        <end position="315"/>
    </location>
</feature>
<dbReference type="InterPro" id="IPR013087">
    <property type="entry name" value="Znf_C2H2_type"/>
</dbReference>
<dbReference type="InterPro" id="IPR001005">
    <property type="entry name" value="SANT/Myb"/>
</dbReference>
<comment type="caution">
    <text evidence="14">The sequence shown here is derived from an EMBL/GenBank/DDBJ whole genome shotgun (WGS) entry which is preliminary data.</text>
</comment>
<evidence type="ECO:0000256" key="3">
    <source>
        <dbReference type="ARBA" id="ARBA00022737"/>
    </source>
</evidence>
<keyword evidence="8" id="KW-0539">Nucleus</keyword>
<feature type="region of interest" description="Disordered" evidence="10">
    <location>
        <begin position="1229"/>
        <end position="1258"/>
    </location>
</feature>
<evidence type="ECO:0000256" key="1">
    <source>
        <dbReference type="ARBA" id="ARBA00004123"/>
    </source>
</evidence>
<dbReference type="SMART" id="SM01189">
    <property type="entry name" value="ELM2"/>
    <property type="match status" value="1"/>
</dbReference>
<dbReference type="GO" id="GO:0005667">
    <property type="term" value="C:transcription regulator complex"/>
    <property type="evidence" value="ECO:0007669"/>
    <property type="project" value="TreeGrafter"/>
</dbReference>
<keyword evidence="4 9" id="KW-0863">Zinc-finger</keyword>
<dbReference type="FunFam" id="3.30.160.60:FF:000744">
    <property type="entry name" value="zinc finger E-box-binding homeobox 1"/>
    <property type="match status" value="1"/>
</dbReference>
<dbReference type="STRING" id="6182.A0A4Z2DFE9"/>
<evidence type="ECO:0000256" key="5">
    <source>
        <dbReference type="ARBA" id="ARBA00022833"/>
    </source>
</evidence>
<dbReference type="Gene3D" id="1.10.10.60">
    <property type="entry name" value="Homeodomain-like"/>
    <property type="match status" value="1"/>
</dbReference>
<dbReference type="SUPFAM" id="SSF46689">
    <property type="entry name" value="Homeodomain-like"/>
    <property type="match status" value="1"/>
</dbReference>
<gene>
    <name evidence="14" type="ORF">EWB00_001539</name>
</gene>
<evidence type="ECO:0000259" key="11">
    <source>
        <dbReference type="PROSITE" id="PS50157"/>
    </source>
</evidence>
<feature type="domain" description="C2H2-type" evidence="11">
    <location>
        <begin position="79"/>
        <end position="106"/>
    </location>
</feature>
<dbReference type="Pfam" id="PF00249">
    <property type="entry name" value="Myb_DNA-binding"/>
    <property type="match status" value="1"/>
</dbReference>
<feature type="compositionally biased region" description="Basic and acidic residues" evidence="10">
    <location>
        <begin position="2204"/>
        <end position="2214"/>
    </location>
</feature>
<sequence>MEQVTTSTMKKEHTMSNNNDNVVSDYSFKINPTETPTNLVIKNPVHPRSTLKCPFCDKVFSNSSAIAKHKLTHSEERKYICIICHKAFKRQDHLNGHKYTHESRKPHACHFCDKSYSDSRSLRRHYENAHPEENERWMLLCQATNGDTSAISIAAAAAALLSSSAAAAATTTLDAESLLSGGENSSNNDNDSSSLAILNALSNNASLSSSAAASSESVNKLIELGNQTGLSPAALVALVASTGSTSGLSTSLLRLDRSTSSSSKLPDGSKSSKQSSSSQNGGEKSLRSDQSSSSSPITAPGITSHSPHSYNSFTNTVSPTNISNIVDLNMENENVTHVTDELLDTSTTTTSTMIPPNITSALLNKTLLGNTVNNHTNTVTINNISLNPVEVANAAKVALLMAHPLEEPKRVACAICQKRFKNQSALNGHMRLHGGYGSAGLFGMNNTSMATSTTTTTSISTSQSNQMNNDYSSNKGSSKMIDSNFSQTNSDHSQKVDNRSCISNSDSKKKAFSTTFIDIDYLKSLNFKSHSNEIPVLPSSCKTVSSKNARNTKTTSVTTTTSNSSSMKELPITKTTTSTTTSSSNSFRNVDSPNSIFDSTFISNADANIQSSKSHHPMNTWSYQANKQILESSFDTSLNDCTSSISRPDPQDSSQLTTDYETESVNCLRRHSHQQSLSSALSPSTSIHDNSWLPQKHFTPSIESEDCQTILTQQQQQSFHLNSSDFDHIVDIIKKDNHTTATTTTNNASRHLSSHDESLLKFRSRFSPTTVEKTTALSSIATSNRCSPHNSEFHLTITSSSGSLAEKCVPSTKHTCLASIHCLSNAVTSNSRSSELFSLMDCDDWWNTIPSHTNNNNNNNNNSNNNNQRPLGTNLFEQKWSSIENIRSLNATNDNYNNLKVLANVHLKDTATITDFDDKNMMHTGNTMPPNIHLTSLLKLNNNQSHVAPLGPNSSLLSSSSSSSSTPSLSSSSWSTQQRKQTKSGFHRPIPQPLQLIQEPNYQPQIGISSQYSPITPAPMNMSMHTLTTESVPTDTTLSLSSSSSTAGAANSVNSNSSNLLVSEYHQHRSVECDSSNKLSSSLSSACCFDANRMYLSNFSDSLLFPSMHNSGDHQMTTRDDNNCSSNNLVGKLFPHIGFTNVVNTSDFSVIPSMMNHTHLNNNHLLSLSQRKSVSRHHHQQETSCHHQHLQLRHQQQYQSTNNSNSCHDEICESKGNCSVCYSQHHHRQQHQQQPEREHYQLQHYRQQQSTKPPQHQYQSSICLLPSIQPLQSNIPSSSSYYHSRHNQHHDRRNSNDHNNKYNSTSKNLNYRRNTEPWLHSCSQDSYYQPVVNPLGSMDFVRHSTHPLINTFITQHGNNIVMPSTCISLLNSNCCSLVNMSLSSSNSSSTATTSVITSPLSKTSNFIHSLTPSIANTTNPHVSSQCSLTGNVASSCFNLTTSRLQYMPSSIPPPPPMLPAMHNEQEHFHSFLDHHRQQQLTTSYPTLSLTSSFSVNHGIYANSDKMNNYHFFNGSELLLHNQFNQMNNSVRNHHHTSNNEHSYKHTLLHNEQSDSLFTEYPSKNHCCLSCIEPERKRHISAPVVTLISSSQSSLSSSSSSSSLSLPKSFSSYNSSISPSTYHSGNLANIPGSGLAGNRNESVNRSCFCLPECYNHPNHRLHSHNHDHYDHSHHQHHLHDQYCKGVGSNNEITVAEQPSSDAVAELLMQSHITDSDGLSSLTCDVRNNSCPTTPELSLTPVPSMTPPPPQQQQRLASAISAIPSIGDQTLHMEDNGCLLYKQINLMNSMPSVFPTNNVATVASSSSSVVSPVASPPVLSLPFPPSLSLSREQESSFFQSTDSHLMTNSSHIVDVIDLTSEQHHFSKSPLYHHHQQQQQQQQHQKLPVSLNLPVTSCSTHNLNQFELLDLSVTSSITTQSNNDNSVNCETTKNTIVTNQITLNNNNNNSNNNKYICDSVSDLDAAKLSKSLAEDNLFRNPTALPPPKKLKSKPAPISIPPQTGANLSRLRSPRVWSSKHSSINSSPPPYTPPPMLSPNRQGSGLFSSLSRWSTHPASGGTSSTMRLIASGAGTPTNRRFSSYCSSTTSYSDSDNTITPTPLTMTANLCATGGGQLKRRHASSSSAGSTSGIITSNQSNNIIDSSDNISTVATTIATNTNNYYDNTINTGSITDLYMRDLNRPIAYTRRRRQHLTPKSAPVLILHSNTDKNPPRDDFLQQQQQQQQQFSNTDTVFGYDDETMRRFAEADEAYRLNRQMRRQNNRYPRRRCDTEINQQQTTTNSSYNNCSKLAFNKSDNSFNFTDEQLLNFDFEMRTNETTHSGATLQFNGYSEINSEDEDYDDDEEEGVPTSIIPHINIGHAYQAEIPDFSQTPQPTSAEADKESSRWETLLWYPANLDEHDPKNIESLNLLTKIACSPAVRNCGLNMEYTFHLLCKYKGDLEMTLHALLRDTLVVYDYVYAETTAWTTEEIVRFQQGLAMHGRDFHQVSKDLQAAGMNKTVKACVEFYYVWKRMNTPSDVKWYRDRARRQRPLARIDPVINEELLPEQFESIEQQCNAYTDLNSMETLTNNHNDNNNNSVNIPYNLRRKQQSQSTFLVQQPPPPISLANLKSDQQLMNTVNNNDITVNNDNNNSLENSYDDFMDIVFNESFPIY</sequence>
<feature type="region of interest" description="Disordered" evidence="10">
    <location>
        <begin position="640"/>
        <end position="663"/>
    </location>
</feature>
<dbReference type="GO" id="GO:0006357">
    <property type="term" value="P:regulation of transcription by RNA polymerase II"/>
    <property type="evidence" value="ECO:0007669"/>
    <property type="project" value="TreeGrafter"/>
</dbReference>
<keyword evidence="5" id="KW-0862">Zinc</keyword>
<keyword evidence="2" id="KW-0479">Metal-binding</keyword>
<feature type="compositionally biased region" description="Pro residues" evidence="10">
    <location>
        <begin position="2023"/>
        <end position="2033"/>
    </location>
</feature>
<feature type="region of interest" description="Disordered" evidence="10">
    <location>
        <begin position="945"/>
        <end position="988"/>
    </location>
</feature>
<keyword evidence="7" id="KW-0804">Transcription</keyword>
<reference evidence="14 15" key="1">
    <citation type="submission" date="2019-03" db="EMBL/GenBank/DDBJ databases">
        <title>An improved genome assembly of the fluke Schistosoma japonicum.</title>
        <authorList>
            <person name="Hu W."/>
            <person name="Luo F."/>
            <person name="Yin M."/>
            <person name="Mo X."/>
            <person name="Sun C."/>
            <person name="Wu Q."/>
            <person name="Zhu B."/>
            <person name="Xiang M."/>
            <person name="Wang J."/>
            <person name="Wang Y."/>
            <person name="Zhang T."/>
            <person name="Xu B."/>
            <person name="Zheng H."/>
            <person name="Feng Z."/>
        </authorList>
    </citation>
    <scope>NUCLEOTIDE SEQUENCE [LARGE SCALE GENOMIC DNA]</scope>
    <source>
        <strain evidence="14">HuSjv2</strain>
        <tissue evidence="14">Worms</tissue>
    </source>
</reference>
<dbReference type="PROSITE" id="PS50157">
    <property type="entry name" value="ZINC_FINGER_C2H2_2"/>
    <property type="match status" value="4"/>
</dbReference>
<evidence type="ECO:0000256" key="7">
    <source>
        <dbReference type="ARBA" id="ARBA00023163"/>
    </source>
</evidence>
<feature type="domain" description="SANT" evidence="13">
    <location>
        <begin position="2459"/>
        <end position="2514"/>
    </location>
</feature>
<dbReference type="Pfam" id="PF13912">
    <property type="entry name" value="zf-C2H2_6"/>
    <property type="match status" value="1"/>
</dbReference>
<feature type="domain" description="ELM2" evidence="12">
    <location>
        <begin position="2352"/>
        <end position="2450"/>
    </location>
</feature>
<evidence type="ECO:0000259" key="13">
    <source>
        <dbReference type="PROSITE" id="PS51293"/>
    </source>
</evidence>
<dbReference type="InterPro" id="IPR017884">
    <property type="entry name" value="SANT_dom"/>
</dbReference>
<evidence type="ECO:0000256" key="2">
    <source>
        <dbReference type="ARBA" id="ARBA00022723"/>
    </source>
</evidence>
<feature type="region of interest" description="Disordered" evidence="10">
    <location>
        <begin position="458"/>
        <end position="477"/>
    </location>
</feature>
<feature type="region of interest" description="Disordered" evidence="10">
    <location>
        <begin position="1170"/>
        <end position="1206"/>
    </location>
</feature>
<evidence type="ECO:0000256" key="9">
    <source>
        <dbReference type="PROSITE-ProRule" id="PRU00042"/>
    </source>
</evidence>
<feature type="compositionally biased region" description="Polar residues" evidence="10">
    <location>
        <begin position="542"/>
        <end position="551"/>
    </location>
</feature>
<accession>A0A4Z2DFE9</accession>
<dbReference type="SMART" id="SM00355">
    <property type="entry name" value="ZnF_C2H2"/>
    <property type="match status" value="4"/>
</dbReference>
<feature type="region of interest" description="Disordered" evidence="10">
    <location>
        <begin position="485"/>
        <end position="504"/>
    </location>
</feature>
<evidence type="ECO:0000256" key="4">
    <source>
        <dbReference type="ARBA" id="ARBA00022771"/>
    </source>
</evidence>
<feature type="compositionally biased region" description="Low complexity" evidence="10">
    <location>
        <begin position="246"/>
        <end position="279"/>
    </location>
</feature>
<dbReference type="GO" id="GO:0003714">
    <property type="term" value="F:transcription corepressor activity"/>
    <property type="evidence" value="ECO:0007669"/>
    <property type="project" value="TreeGrafter"/>
</dbReference>
<feature type="region of interest" description="Disordered" evidence="10">
    <location>
        <begin position="853"/>
        <end position="872"/>
    </location>
</feature>
<protein>
    <submittedName>
        <fullName evidence="14">Zinc finger protein</fullName>
    </submittedName>
</protein>
<dbReference type="OrthoDB" id="6077919at2759"/>
<comment type="subcellular location">
    <subcellularLocation>
        <location evidence="1">Nucleus</location>
    </subcellularLocation>
</comment>
<name>A0A4Z2DFE9_SCHJA</name>
<dbReference type="SMART" id="SM00717">
    <property type="entry name" value="SANT"/>
    <property type="match status" value="1"/>
</dbReference>
<dbReference type="PROSITE" id="PS51293">
    <property type="entry name" value="SANT"/>
    <property type="match status" value="1"/>
</dbReference>
<feature type="compositionally biased region" description="Low complexity" evidence="10">
    <location>
        <begin position="1193"/>
        <end position="1206"/>
    </location>
</feature>
<dbReference type="PANTHER" id="PTHR16089">
    <property type="entry name" value="REST COREPRESSOR COREST PROTEIN-RELATED"/>
    <property type="match status" value="1"/>
</dbReference>
<feature type="region of interest" description="Disordered" evidence="10">
    <location>
        <begin position="1975"/>
        <end position="2061"/>
    </location>
</feature>
<proteinExistence type="predicted"/>
<organism evidence="14 15">
    <name type="scientific">Schistosoma japonicum</name>
    <name type="common">Blood fluke</name>
    <dbReference type="NCBI Taxonomy" id="6182"/>
    <lineage>
        <taxon>Eukaryota</taxon>
        <taxon>Metazoa</taxon>
        <taxon>Spiralia</taxon>
        <taxon>Lophotrochozoa</taxon>
        <taxon>Platyhelminthes</taxon>
        <taxon>Trematoda</taxon>
        <taxon>Digenea</taxon>
        <taxon>Strigeidida</taxon>
        <taxon>Schistosomatoidea</taxon>
        <taxon>Schistosomatidae</taxon>
        <taxon>Schistosoma</taxon>
    </lineage>
</organism>
<dbReference type="GO" id="GO:0008270">
    <property type="term" value="F:zinc ion binding"/>
    <property type="evidence" value="ECO:0007669"/>
    <property type="project" value="UniProtKB-KW"/>
</dbReference>
<evidence type="ECO:0000259" key="12">
    <source>
        <dbReference type="PROSITE" id="PS51156"/>
    </source>
</evidence>
<feature type="domain" description="C2H2-type" evidence="11">
    <location>
        <begin position="411"/>
        <end position="438"/>
    </location>
</feature>
<feature type="compositionally biased region" description="Low complexity" evidence="10">
    <location>
        <begin position="552"/>
        <end position="566"/>
    </location>
</feature>
<feature type="compositionally biased region" description="Low complexity" evidence="10">
    <location>
        <begin position="458"/>
        <end position="469"/>
    </location>
</feature>
<dbReference type="Pfam" id="PF00096">
    <property type="entry name" value="zf-C2H2"/>
    <property type="match status" value="2"/>
</dbReference>
<dbReference type="InterPro" id="IPR009057">
    <property type="entry name" value="Homeodomain-like_sf"/>
</dbReference>
<feature type="region of interest" description="Disordered" evidence="10">
    <location>
        <begin position="1034"/>
        <end position="1053"/>
    </location>
</feature>
<feature type="domain" description="C2H2-type" evidence="11">
    <location>
        <begin position="107"/>
        <end position="135"/>
    </location>
</feature>
<feature type="compositionally biased region" description="Low complexity" evidence="10">
    <location>
        <begin position="573"/>
        <end position="586"/>
    </location>
</feature>